<dbReference type="RefSeq" id="WP_162645859.1">
    <property type="nucleotide sequence ID" value="NZ_CP048288.1"/>
</dbReference>
<keyword evidence="2" id="KW-1185">Reference proteome</keyword>
<dbReference type="AlphaFoldDB" id="A0A6C0PBJ0"/>
<proteinExistence type="predicted"/>
<sequence length="138" mass="15830">MSDKWKIYDRDIVGLSLMLHDEITDNHIPLCEIDVEPGIHDHIVIRGQTYSFCQKSFKIRAAVARRIDLGDEHDTEDTEHAVCPHCGHEDHDCFEWSGDDAEHDCGHCSLPFSYTREVTISYTTVKKGRSYKKPIAEV</sequence>
<protein>
    <submittedName>
        <fullName evidence="1">Uncharacterized protein</fullName>
    </submittedName>
</protein>
<dbReference type="KEGG" id="prz:GZH47_33065"/>
<accession>A0A6C0PBJ0</accession>
<organism evidence="1 2">
    <name type="scientific">Paenibacillus rhizovicinus</name>
    <dbReference type="NCBI Taxonomy" id="2704463"/>
    <lineage>
        <taxon>Bacteria</taxon>
        <taxon>Bacillati</taxon>
        <taxon>Bacillota</taxon>
        <taxon>Bacilli</taxon>
        <taxon>Bacillales</taxon>
        <taxon>Paenibacillaceae</taxon>
        <taxon>Paenibacillus</taxon>
    </lineage>
</organism>
<name>A0A6C0PBJ0_9BACL</name>
<dbReference type="Proteomes" id="UP000479114">
    <property type="component" value="Plasmid unnamed2"/>
</dbReference>
<gene>
    <name evidence="1" type="ORF">GZH47_33065</name>
</gene>
<keyword evidence="1" id="KW-0614">Plasmid</keyword>
<geneLocation type="plasmid" evidence="1 2">
    <name>unnamed2</name>
</geneLocation>
<reference evidence="1 2" key="1">
    <citation type="submission" date="2020-02" db="EMBL/GenBank/DDBJ databases">
        <title>Paenibacillus sp. nov., isolated from rhizosphere soil of tomato.</title>
        <authorList>
            <person name="Weon H.-Y."/>
            <person name="Lee S.A."/>
        </authorList>
    </citation>
    <scope>NUCLEOTIDE SEQUENCE [LARGE SCALE GENOMIC DNA]</scope>
    <source>
        <strain evidence="1 2">14171R-81</strain>
        <plasmid evidence="1 2">unnamed2</plasmid>
    </source>
</reference>
<evidence type="ECO:0000313" key="1">
    <source>
        <dbReference type="EMBL" id="QHW35725.1"/>
    </source>
</evidence>
<dbReference type="EMBL" id="CP048288">
    <property type="protein sequence ID" value="QHW35725.1"/>
    <property type="molecule type" value="Genomic_DNA"/>
</dbReference>
<evidence type="ECO:0000313" key="2">
    <source>
        <dbReference type="Proteomes" id="UP000479114"/>
    </source>
</evidence>